<proteinExistence type="predicted"/>
<evidence type="ECO:0000313" key="1">
    <source>
        <dbReference type="EMBL" id="ABW35097.1"/>
    </source>
</evidence>
<accession>A8ZRI8</accession>
<reference evidence="1" key="1">
    <citation type="submission" date="2007-10" db="EMBL/GenBank/DDBJ databases">
        <title>Complete sequence of Plasmid2 pDGEO02 of Deinococcus geothermalis DSM 11300.</title>
        <authorList>
            <consortium name="US DOE Joint Genome Institute"/>
            <person name="Copeland A."/>
            <person name="Lucas S."/>
            <person name="Lapidus A."/>
            <person name="Barry K."/>
            <person name="Detter J.C."/>
            <person name="Glavina del Rio T."/>
            <person name="Hammon N."/>
            <person name="Israni S."/>
            <person name="Dalin E."/>
            <person name="Tice H."/>
            <person name="Pitluck S."/>
            <person name="Brettin T."/>
            <person name="Bruce D."/>
            <person name="Han C."/>
            <person name="Tapia R."/>
            <person name="Saunders E."/>
            <person name="Gilna P."/>
            <person name="Schmutz J."/>
            <person name="Larimer F."/>
            <person name="Land M."/>
            <person name="Hauser L."/>
            <person name="Kyrpides N."/>
            <person name="Kim E."/>
            <person name="Daly M.J."/>
            <person name="Fredrickson J.K."/>
            <person name="Makarova K.S."/>
            <person name="Gaidamakova E.K."/>
            <person name="Zhai M."/>
            <person name="Richardson P."/>
        </authorList>
    </citation>
    <scope>NUCLEOTIDE SEQUENCE [LARGE SCALE GENOMIC DNA]</scope>
    <source>
        <strain evidence="1">DSM 11300</strain>
        <plasmid evidence="1">pDGEO02</plasmid>
    </source>
</reference>
<evidence type="ECO:0000313" key="2">
    <source>
        <dbReference type="Proteomes" id="UP000002431"/>
    </source>
</evidence>
<protein>
    <submittedName>
        <fullName evidence="1">Uncharacterized protein</fullName>
    </submittedName>
</protein>
<dbReference type="Proteomes" id="UP000002431">
    <property type="component" value="Plasmid pDGEO02"/>
</dbReference>
<dbReference type="HOGENOM" id="CLU_949431_0_0_0"/>
<name>A8ZRI8_DEIGD</name>
<dbReference type="EMBL" id="CP000856">
    <property type="protein sequence ID" value="ABW35097.1"/>
    <property type="molecule type" value="Genomic_DNA"/>
</dbReference>
<gene>
    <name evidence="1" type="ORF">Dgeo_3056</name>
</gene>
<keyword evidence="2" id="KW-1185">Reference proteome</keyword>
<keyword evidence="1" id="KW-0614">Plasmid</keyword>
<organism evidence="1 2">
    <name type="scientific">Deinococcus geothermalis (strain DSM 11300 / CIP 105573 / AG-3a)</name>
    <dbReference type="NCBI Taxonomy" id="319795"/>
    <lineage>
        <taxon>Bacteria</taxon>
        <taxon>Thermotogati</taxon>
        <taxon>Deinococcota</taxon>
        <taxon>Deinococci</taxon>
        <taxon>Deinococcales</taxon>
        <taxon>Deinococcaceae</taxon>
        <taxon>Deinococcus</taxon>
    </lineage>
</organism>
<sequence>MSLPTSLIVDLPSNALAKASTDPSGRRMVYFEASRDGTVDREGEMVAADGLWASRELMLSQGDFDISHFAHLPSSVTGRPQPEYRIGHPTQVTRQGKSIFVAGEIYRSGEGVPAPGKDGKPWWPDYFWHSIAEQNPPAKWFPSVYGKINPGGIEIITVKGQQVRRIISVQWYSVGFALRAQHPDLGPVSLSPVGNLLAKADHAGLASRASQAETLHLPWRAFAKSVSEVGQIVTDHAALTGVQALTKQSLDRRTRKQVAAPDAGRAKLRVKALRALQSGLVDPTRQSLTRFFRREGLGQGEAETLASALLRDIAERSRN</sequence>
<geneLocation type="plasmid" evidence="1 2">
    <name>pDGEO02</name>
</geneLocation>
<dbReference type="AlphaFoldDB" id="A8ZRI8"/>
<dbReference type="KEGG" id="dge:Dgeo_3056"/>